<keyword evidence="2" id="KW-0677">Repeat</keyword>
<dbReference type="Pfam" id="PF00400">
    <property type="entry name" value="WD40"/>
    <property type="match status" value="3"/>
</dbReference>
<dbReference type="GO" id="GO:0005634">
    <property type="term" value="C:nucleus"/>
    <property type="evidence" value="ECO:0007669"/>
    <property type="project" value="TreeGrafter"/>
</dbReference>
<evidence type="ECO:0000313" key="6">
    <source>
        <dbReference type="Proteomes" id="UP000770661"/>
    </source>
</evidence>
<proteinExistence type="predicted"/>
<keyword evidence="6" id="KW-1185">Reference proteome</keyword>
<keyword evidence="1 3" id="KW-0853">WD repeat</keyword>
<dbReference type="SMART" id="SM00320">
    <property type="entry name" value="WD40"/>
    <property type="match status" value="4"/>
</dbReference>
<dbReference type="InterPro" id="IPR036322">
    <property type="entry name" value="WD40_repeat_dom_sf"/>
</dbReference>
<accession>A0A8J4XUE0</accession>
<feature type="repeat" description="WD" evidence="3">
    <location>
        <begin position="198"/>
        <end position="239"/>
    </location>
</feature>
<dbReference type="InterPro" id="IPR001680">
    <property type="entry name" value="WD40_rpt"/>
</dbReference>
<dbReference type="AlphaFoldDB" id="A0A8J4XUE0"/>
<dbReference type="InterPro" id="IPR015943">
    <property type="entry name" value="WD40/YVTN_repeat-like_dom_sf"/>
</dbReference>
<evidence type="ECO:0000256" key="2">
    <source>
        <dbReference type="ARBA" id="ARBA00022737"/>
    </source>
</evidence>
<dbReference type="PANTHER" id="PTHR22838:SF4">
    <property type="entry name" value="WD REPEAT-CONTAINING PROTEIN 13"/>
    <property type="match status" value="1"/>
</dbReference>
<dbReference type="Proteomes" id="UP000770661">
    <property type="component" value="Unassembled WGS sequence"/>
</dbReference>
<feature type="repeat" description="WD" evidence="3">
    <location>
        <begin position="434"/>
        <end position="468"/>
    </location>
</feature>
<organism evidence="5 6">
    <name type="scientific">Chionoecetes opilio</name>
    <name type="common">Atlantic snow crab</name>
    <name type="synonym">Cancer opilio</name>
    <dbReference type="NCBI Taxonomy" id="41210"/>
    <lineage>
        <taxon>Eukaryota</taxon>
        <taxon>Metazoa</taxon>
        <taxon>Ecdysozoa</taxon>
        <taxon>Arthropoda</taxon>
        <taxon>Crustacea</taxon>
        <taxon>Multicrustacea</taxon>
        <taxon>Malacostraca</taxon>
        <taxon>Eumalacostraca</taxon>
        <taxon>Eucarida</taxon>
        <taxon>Decapoda</taxon>
        <taxon>Pleocyemata</taxon>
        <taxon>Brachyura</taxon>
        <taxon>Eubrachyura</taxon>
        <taxon>Majoidea</taxon>
        <taxon>Majidae</taxon>
        <taxon>Chionoecetes</taxon>
    </lineage>
</organism>
<feature type="region of interest" description="Disordered" evidence="4">
    <location>
        <begin position="102"/>
        <end position="124"/>
    </location>
</feature>
<protein>
    <submittedName>
        <fullName evidence="5">WD repeat-containing protein 13</fullName>
    </submittedName>
</protein>
<dbReference type="Gene3D" id="2.130.10.10">
    <property type="entry name" value="YVTN repeat-like/Quinoprotein amine dehydrogenase"/>
    <property type="match status" value="2"/>
</dbReference>
<feature type="region of interest" description="Disordered" evidence="4">
    <location>
        <begin position="1"/>
        <end position="20"/>
    </location>
</feature>
<reference evidence="5" key="1">
    <citation type="submission" date="2020-07" db="EMBL/GenBank/DDBJ databases">
        <title>The High-quality genome of the commercially important snow crab, Chionoecetes opilio.</title>
        <authorList>
            <person name="Jeong J.-H."/>
            <person name="Ryu S."/>
        </authorList>
    </citation>
    <scope>NUCLEOTIDE SEQUENCE</scope>
    <source>
        <strain evidence="5">MADBK_172401_WGS</strain>
        <tissue evidence="5">Digestive gland</tissue>
    </source>
</reference>
<evidence type="ECO:0000313" key="5">
    <source>
        <dbReference type="EMBL" id="KAG0714055.1"/>
    </source>
</evidence>
<gene>
    <name evidence="5" type="primary">Wdr13</name>
    <name evidence="5" type="ORF">GWK47_014864</name>
</gene>
<evidence type="ECO:0000256" key="4">
    <source>
        <dbReference type="SAM" id="MobiDB-lite"/>
    </source>
</evidence>
<dbReference type="PANTHER" id="PTHR22838">
    <property type="entry name" value="WD REPEAT PROTEIN 26-RELATED"/>
    <property type="match status" value="1"/>
</dbReference>
<dbReference type="PROSITE" id="PS50294">
    <property type="entry name" value="WD_REPEATS_REGION"/>
    <property type="match status" value="2"/>
</dbReference>
<dbReference type="PROSITE" id="PS50082">
    <property type="entry name" value="WD_REPEATS_2"/>
    <property type="match status" value="2"/>
</dbReference>
<dbReference type="OrthoDB" id="1932312at2759"/>
<dbReference type="InterPro" id="IPR051350">
    <property type="entry name" value="WD_repeat-ST_regulator"/>
</dbReference>
<comment type="caution">
    <text evidence="5">The sequence shown here is derived from an EMBL/GenBank/DDBJ whole genome shotgun (WGS) entry which is preliminary data.</text>
</comment>
<name>A0A8J4XUE0_CHIOP</name>
<sequence>MPSSITTAPRPRQASRPCTSVAVSQLLRDSAREVSVLRDSAREEGAAVRSYLKTRLALLQQRYCVTLDQLSLRSRTTSLRSASRLTIEGDYPHMSHSMSMALAQAGSQSVEGPRAPPPPGSLVPTQRAEASRAIVGGTSIGENYAFSGVHHIFDQHRDSVSMVRFAHNDPGLLACCSLDGSLSICQVADGEPRVLHTLQMHTGGVTGFDWSATNDLLLSCGEDGKVCLWSVLSGQCLRCVSDQAATQVLSCVFHPFNANWAVLGNSRGMVQVLNMSTGHYPKGGTSKVAGQVTSLTFDSSGKTLWAGDDKGIIISFLFDLGSGCLRKGKRCVVSEGAAITSLSARTWASREAPNPTLLVSAGCDALLLYRVVDKEGGLRLRRRFTISHKTQPVRSTFCPLMSFRQGACVVSGCEDCSVWFLDVERDARPLINRLQGHAAPVLGVTFNYDESLLATSDATGLVIVWKRE</sequence>
<dbReference type="GO" id="GO:1990841">
    <property type="term" value="F:promoter-specific chromatin binding"/>
    <property type="evidence" value="ECO:0007669"/>
    <property type="project" value="TreeGrafter"/>
</dbReference>
<dbReference type="EMBL" id="JACEEZ010020840">
    <property type="protein sequence ID" value="KAG0714055.1"/>
    <property type="molecule type" value="Genomic_DNA"/>
</dbReference>
<evidence type="ECO:0000256" key="1">
    <source>
        <dbReference type="ARBA" id="ARBA00022574"/>
    </source>
</evidence>
<evidence type="ECO:0000256" key="3">
    <source>
        <dbReference type="PROSITE-ProRule" id="PRU00221"/>
    </source>
</evidence>
<dbReference type="SUPFAM" id="SSF50978">
    <property type="entry name" value="WD40 repeat-like"/>
    <property type="match status" value="1"/>
</dbReference>